<name>A0ABU1JPR8_9PROT</name>
<accession>A0ABU1JPR8</accession>
<keyword evidence="3" id="KW-0520">NAD</keyword>
<dbReference type="InterPro" id="IPR036291">
    <property type="entry name" value="NAD(P)-bd_dom_sf"/>
</dbReference>
<feature type="domain" description="Ketoreductase" evidence="4">
    <location>
        <begin position="20"/>
        <end position="201"/>
    </location>
</feature>
<dbReference type="InterPro" id="IPR020904">
    <property type="entry name" value="Sc_DH/Rdtase_CS"/>
</dbReference>
<dbReference type="RefSeq" id="WP_309793819.1">
    <property type="nucleotide sequence ID" value="NZ_JAVDPW010000003.1"/>
</dbReference>
<dbReference type="EMBL" id="JAVDPW010000003">
    <property type="protein sequence ID" value="MDR6289534.1"/>
    <property type="molecule type" value="Genomic_DNA"/>
</dbReference>
<evidence type="ECO:0000256" key="2">
    <source>
        <dbReference type="ARBA" id="ARBA00023002"/>
    </source>
</evidence>
<reference evidence="5 6" key="1">
    <citation type="submission" date="2023-07" db="EMBL/GenBank/DDBJ databases">
        <title>Sorghum-associated microbial communities from plants grown in Nebraska, USA.</title>
        <authorList>
            <person name="Schachtman D."/>
        </authorList>
    </citation>
    <scope>NUCLEOTIDE SEQUENCE [LARGE SCALE GENOMIC DNA]</scope>
    <source>
        <strain evidence="5 6">584</strain>
    </source>
</reference>
<evidence type="ECO:0000313" key="5">
    <source>
        <dbReference type="EMBL" id="MDR6289534.1"/>
    </source>
</evidence>
<dbReference type="Pfam" id="PF13561">
    <property type="entry name" value="adh_short_C2"/>
    <property type="match status" value="1"/>
</dbReference>
<evidence type="ECO:0000313" key="6">
    <source>
        <dbReference type="Proteomes" id="UP001262410"/>
    </source>
</evidence>
<dbReference type="PRINTS" id="PR00081">
    <property type="entry name" value="GDHRDH"/>
</dbReference>
<evidence type="ECO:0000259" key="4">
    <source>
        <dbReference type="SMART" id="SM00822"/>
    </source>
</evidence>
<comment type="caution">
    <text evidence="5">The sequence shown here is derived from an EMBL/GenBank/DDBJ whole genome shotgun (WGS) entry which is preliminary data.</text>
</comment>
<dbReference type="InterPro" id="IPR002347">
    <property type="entry name" value="SDR_fam"/>
</dbReference>
<sequence>MDDISQDNPQAPSPQTLQGKVALVTGGTSGIGRAAALAFARRGASVLVVGRDAARGDAVAAACAAHGPAAGFFRADVTCLAEVQAMVEAAVERFGRLDIAFNNAGWQEPRAPLAEQPDEAFETAFATNVRALFHAMKAQIAIMLRQGGGVIVNNASVSGVRNPNPGLALYSASKAAAISLTRSAAMEYAPLGIRINAVSPGRIVTPMMLASKIADMGAVAAGLPARRMGQPEEVAEAVAWLASDAASFVFGHNLCCDGGFLAQ</sequence>
<proteinExistence type="inferred from homology"/>
<keyword evidence="2" id="KW-0560">Oxidoreductase</keyword>
<evidence type="ECO:0000256" key="3">
    <source>
        <dbReference type="ARBA" id="ARBA00023027"/>
    </source>
</evidence>
<dbReference type="SUPFAM" id="SSF51735">
    <property type="entry name" value="NAD(P)-binding Rossmann-fold domains"/>
    <property type="match status" value="1"/>
</dbReference>
<gene>
    <name evidence="5" type="ORF">E9232_002049</name>
</gene>
<dbReference type="PRINTS" id="PR00080">
    <property type="entry name" value="SDRFAMILY"/>
</dbReference>
<dbReference type="SMART" id="SM00822">
    <property type="entry name" value="PKS_KR"/>
    <property type="match status" value="1"/>
</dbReference>
<dbReference type="InterPro" id="IPR057326">
    <property type="entry name" value="KR_dom"/>
</dbReference>
<comment type="similarity">
    <text evidence="1">Belongs to the short-chain dehydrogenases/reductases (SDR) family.</text>
</comment>
<dbReference type="Proteomes" id="UP001262410">
    <property type="component" value="Unassembled WGS sequence"/>
</dbReference>
<dbReference type="PANTHER" id="PTHR24321:SF8">
    <property type="entry name" value="ESTRADIOL 17-BETA-DEHYDROGENASE 8-RELATED"/>
    <property type="match status" value="1"/>
</dbReference>
<dbReference type="NCBIfam" id="NF005559">
    <property type="entry name" value="PRK07231.1"/>
    <property type="match status" value="1"/>
</dbReference>
<protein>
    <submittedName>
        <fullName evidence="5">NAD(P)-dependent dehydrogenase (Short-subunit alcohol dehydrogenase family)</fullName>
    </submittedName>
</protein>
<dbReference type="CDD" id="cd05233">
    <property type="entry name" value="SDR_c"/>
    <property type="match status" value="1"/>
</dbReference>
<keyword evidence="6" id="KW-1185">Reference proteome</keyword>
<organism evidence="5 6">
    <name type="scientific">Inquilinus ginsengisoli</name>
    <dbReference type="NCBI Taxonomy" id="363840"/>
    <lineage>
        <taxon>Bacteria</taxon>
        <taxon>Pseudomonadati</taxon>
        <taxon>Pseudomonadota</taxon>
        <taxon>Alphaproteobacteria</taxon>
        <taxon>Rhodospirillales</taxon>
        <taxon>Rhodospirillaceae</taxon>
        <taxon>Inquilinus</taxon>
    </lineage>
</organism>
<evidence type="ECO:0000256" key="1">
    <source>
        <dbReference type="ARBA" id="ARBA00006484"/>
    </source>
</evidence>
<dbReference type="Gene3D" id="3.40.50.720">
    <property type="entry name" value="NAD(P)-binding Rossmann-like Domain"/>
    <property type="match status" value="1"/>
</dbReference>
<dbReference type="PROSITE" id="PS00061">
    <property type="entry name" value="ADH_SHORT"/>
    <property type="match status" value="1"/>
</dbReference>
<dbReference type="PANTHER" id="PTHR24321">
    <property type="entry name" value="DEHYDROGENASES, SHORT CHAIN"/>
    <property type="match status" value="1"/>
</dbReference>